<keyword evidence="3" id="KW-1185">Reference proteome</keyword>
<evidence type="ECO:0000256" key="1">
    <source>
        <dbReference type="SAM" id="Phobius"/>
    </source>
</evidence>
<feature type="transmembrane region" description="Helical" evidence="1">
    <location>
        <begin position="63"/>
        <end position="87"/>
    </location>
</feature>
<feature type="transmembrane region" description="Helical" evidence="1">
    <location>
        <begin position="329"/>
        <end position="347"/>
    </location>
</feature>
<dbReference type="InterPro" id="IPR059133">
    <property type="entry name" value="TsoY-like"/>
</dbReference>
<evidence type="ECO:0000313" key="2">
    <source>
        <dbReference type="EMBL" id="NEX45961.1"/>
    </source>
</evidence>
<feature type="transmembrane region" description="Helical" evidence="1">
    <location>
        <begin position="251"/>
        <end position="269"/>
    </location>
</feature>
<keyword evidence="1" id="KW-0472">Membrane</keyword>
<evidence type="ECO:0000313" key="3">
    <source>
        <dbReference type="Proteomes" id="UP000481421"/>
    </source>
</evidence>
<keyword evidence="1" id="KW-1133">Transmembrane helix</keyword>
<sequence length="402" mass="42628">MPSPLRPADRWSPPYFLSALGAGGIAVTFFLWLYMWVPHPGQPVPIFEDVARAFAAGQPLQQAMIVLAYLGLGVFAVQHLRLMVWNLRRFAAFRRSPSFAEVQGSSAGAGLFGLPLMLAMTVNVSFSASLAFVPGLWGVIEYLFPLALAVFALLAAITLRMMGQHIARLSVAGRFDMTRAGSFLQVQPAFALGMIGVGMSAPAALSASPAVAGLSLVLSTFILVIALVWSAVAVVVGILAMLRHGVVAEQIPTLMNIVPLMAVLGILSLRQTHGMHVHFGLHNTAGDDLWFLTALLAVQIAFLGLGLSVVKQHGYVARFVTSATPSPGAYGLVCPGIGFAVLMQFWINKALVGAGLLAKFGAAYWALSAVVLAVQLAMILLVLALNRRHFGLPREALAVPAA</sequence>
<feature type="transmembrane region" description="Helical" evidence="1">
    <location>
        <begin position="108"/>
        <end position="130"/>
    </location>
</feature>
<feature type="transmembrane region" description="Helical" evidence="1">
    <location>
        <begin position="289"/>
        <end position="309"/>
    </location>
</feature>
<accession>A0A6B3RKL3</accession>
<dbReference type="NCBIfam" id="NF047644">
    <property type="entry name" value="TsoY_fam"/>
    <property type="match status" value="1"/>
</dbReference>
<organism evidence="2 3">
    <name type="scientific">Pseudotabrizicola algicola</name>
    <dbReference type="NCBI Taxonomy" id="2709381"/>
    <lineage>
        <taxon>Bacteria</taxon>
        <taxon>Pseudomonadati</taxon>
        <taxon>Pseudomonadota</taxon>
        <taxon>Alphaproteobacteria</taxon>
        <taxon>Rhodobacterales</taxon>
        <taxon>Paracoccaceae</taxon>
        <taxon>Pseudotabrizicola</taxon>
    </lineage>
</organism>
<keyword evidence="1" id="KW-0812">Transmembrane</keyword>
<reference evidence="2 3" key="1">
    <citation type="submission" date="2020-02" db="EMBL/GenBank/DDBJ databases">
        <title>Rhodobacter algicola sp. nov., isolated from microalga culture.</title>
        <authorList>
            <person name="Park C.-Y."/>
        </authorList>
    </citation>
    <scope>NUCLEOTIDE SEQUENCE [LARGE SCALE GENOMIC DNA]</scope>
    <source>
        <strain evidence="2 3">ETT8</strain>
    </source>
</reference>
<feature type="transmembrane region" description="Helical" evidence="1">
    <location>
        <begin position="15"/>
        <end position="37"/>
    </location>
</feature>
<dbReference type="AlphaFoldDB" id="A0A6B3RKL3"/>
<protein>
    <submittedName>
        <fullName evidence="2">Uncharacterized protein</fullName>
    </submittedName>
</protein>
<feature type="transmembrane region" description="Helical" evidence="1">
    <location>
        <begin position="142"/>
        <end position="162"/>
    </location>
</feature>
<feature type="transmembrane region" description="Helical" evidence="1">
    <location>
        <begin position="183"/>
        <end position="205"/>
    </location>
</feature>
<feature type="transmembrane region" description="Helical" evidence="1">
    <location>
        <begin position="362"/>
        <end position="385"/>
    </location>
</feature>
<dbReference type="Proteomes" id="UP000481421">
    <property type="component" value="Unassembled WGS sequence"/>
</dbReference>
<gene>
    <name evidence="2" type="ORF">G3572_07075</name>
</gene>
<dbReference type="EMBL" id="JAAIKE010000002">
    <property type="protein sequence ID" value="NEX45961.1"/>
    <property type="molecule type" value="Genomic_DNA"/>
</dbReference>
<comment type="caution">
    <text evidence="2">The sequence shown here is derived from an EMBL/GenBank/DDBJ whole genome shotgun (WGS) entry which is preliminary data.</text>
</comment>
<name>A0A6B3RKL3_9RHOB</name>
<feature type="transmembrane region" description="Helical" evidence="1">
    <location>
        <begin position="211"/>
        <end position="239"/>
    </location>
</feature>
<proteinExistence type="predicted"/>
<dbReference type="RefSeq" id="WP_164610238.1">
    <property type="nucleotide sequence ID" value="NZ_JAAIKE010000002.1"/>
</dbReference>